<evidence type="ECO:0000256" key="1">
    <source>
        <dbReference type="ARBA" id="ARBA00004651"/>
    </source>
</evidence>
<reference evidence="8 9" key="1">
    <citation type="submission" date="2019-03" db="EMBL/GenBank/DDBJ databases">
        <title>Metabolic potential of uncultured bacteria and archaea associated with petroleum seepage in deep-sea sediments.</title>
        <authorList>
            <person name="Dong X."/>
            <person name="Hubert C."/>
        </authorList>
    </citation>
    <scope>NUCLEOTIDE SEQUENCE [LARGE SCALE GENOMIC DNA]</scope>
    <source>
        <strain evidence="8">E44_bin92</strain>
    </source>
</reference>
<dbReference type="GO" id="GO:0005886">
    <property type="term" value="C:plasma membrane"/>
    <property type="evidence" value="ECO:0007669"/>
    <property type="project" value="UniProtKB-SubCell"/>
</dbReference>
<proteinExistence type="inferred from homology"/>
<keyword evidence="3" id="KW-1003">Cell membrane</keyword>
<dbReference type="EMBL" id="SOKU01000086">
    <property type="protein sequence ID" value="TES86488.1"/>
    <property type="molecule type" value="Genomic_DNA"/>
</dbReference>
<organism evidence="8 9">
    <name type="scientific">Aerophobetes bacterium</name>
    <dbReference type="NCBI Taxonomy" id="2030807"/>
    <lineage>
        <taxon>Bacteria</taxon>
        <taxon>Candidatus Aerophobota</taxon>
    </lineage>
</organism>
<evidence type="ECO:0000256" key="5">
    <source>
        <dbReference type="ARBA" id="ARBA00022989"/>
    </source>
</evidence>
<keyword evidence="6 7" id="KW-0472">Membrane</keyword>
<feature type="transmembrane region" description="Helical" evidence="7">
    <location>
        <begin position="12"/>
        <end position="35"/>
    </location>
</feature>
<comment type="subcellular location">
    <subcellularLocation>
        <location evidence="1">Cell membrane</location>
        <topology evidence="1">Multi-pass membrane protein</topology>
    </subcellularLocation>
</comment>
<evidence type="ECO:0008006" key="10">
    <source>
        <dbReference type="Google" id="ProtNLM"/>
    </source>
</evidence>
<dbReference type="Proteomes" id="UP000320781">
    <property type="component" value="Unassembled WGS sequence"/>
</dbReference>
<keyword evidence="5 7" id="KW-1133">Transmembrane helix</keyword>
<evidence type="ECO:0000256" key="3">
    <source>
        <dbReference type="ARBA" id="ARBA00022475"/>
    </source>
</evidence>
<gene>
    <name evidence="8" type="ORF">E3J95_01835</name>
</gene>
<accession>A0A523QL71</accession>
<name>A0A523QL71_UNCAE</name>
<keyword evidence="4 7" id="KW-0812">Transmembrane</keyword>
<evidence type="ECO:0000256" key="6">
    <source>
        <dbReference type="ARBA" id="ARBA00023136"/>
    </source>
</evidence>
<evidence type="ECO:0000313" key="9">
    <source>
        <dbReference type="Proteomes" id="UP000320781"/>
    </source>
</evidence>
<dbReference type="Pfam" id="PF03994">
    <property type="entry name" value="DUF350"/>
    <property type="match status" value="1"/>
</dbReference>
<dbReference type="AlphaFoldDB" id="A0A523QL71"/>
<evidence type="ECO:0000313" key="8">
    <source>
        <dbReference type="EMBL" id="TES86488.1"/>
    </source>
</evidence>
<comment type="similarity">
    <text evidence="2">Belongs to the UPF0719 family.</text>
</comment>
<evidence type="ECO:0000256" key="7">
    <source>
        <dbReference type="SAM" id="Phobius"/>
    </source>
</evidence>
<protein>
    <recommendedName>
        <fullName evidence="10">DUF350 domain-containing protein</fullName>
    </recommendedName>
</protein>
<evidence type="ECO:0000256" key="4">
    <source>
        <dbReference type="ARBA" id="ARBA00022692"/>
    </source>
</evidence>
<feature type="transmembrane region" description="Helical" evidence="7">
    <location>
        <begin position="56"/>
        <end position="77"/>
    </location>
</feature>
<dbReference type="InterPro" id="IPR007140">
    <property type="entry name" value="DUF350"/>
</dbReference>
<feature type="transmembrane region" description="Helical" evidence="7">
    <location>
        <begin position="133"/>
        <end position="156"/>
    </location>
</feature>
<feature type="transmembrane region" description="Helical" evidence="7">
    <location>
        <begin position="97"/>
        <end position="121"/>
    </location>
</feature>
<sequence>MPIGPEVPLYVLMLYWVARMVVMSLICTFLGWLGIRILDALTPRIHQRQKIGEDPVSIGLFIAGFVIFIGLIIHGSSTAPLIVGIPLMRSLVDFPRLALMTVGFLVSLLLGIVLFNILNWVTPKIPFLKIKDSSLAIGIYVFGYLIFLGIILHAALTMSL</sequence>
<comment type="caution">
    <text evidence="8">The sequence shown here is derived from an EMBL/GenBank/DDBJ whole genome shotgun (WGS) entry which is preliminary data.</text>
</comment>
<evidence type="ECO:0000256" key="2">
    <source>
        <dbReference type="ARBA" id="ARBA00005779"/>
    </source>
</evidence>